<feature type="compositionally biased region" description="Low complexity" evidence="1">
    <location>
        <begin position="469"/>
        <end position="504"/>
    </location>
</feature>
<dbReference type="PROSITE" id="PS50213">
    <property type="entry name" value="FAS1"/>
    <property type="match status" value="2"/>
</dbReference>
<comment type="caution">
    <text evidence="4">The sequence shown here is derived from an EMBL/GenBank/DDBJ whole genome shotgun (WGS) entry which is preliminary data.</text>
</comment>
<feature type="compositionally biased region" description="Low complexity" evidence="1">
    <location>
        <begin position="536"/>
        <end position="551"/>
    </location>
</feature>
<feature type="region of interest" description="Disordered" evidence="1">
    <location>
        <begin position="24"/>
        <end position="80"/>
    </location>
</feature>
<evidence type="ECO:0000313" key="4">
    <source>
        <dbReference type="EMBL" id="EJK71708.1"/>
    </source>
</evidence>
<feature type="compositionally biased region" description="Basic residues" evidence="1">
    <location>
        <begin position="42"/>
        <end position="52"/>
    </location>
</feature>
<accession>K0SZG8</accession>
<organism evidence="4 5">
    <name type="scientific">Thalassiosira oceanica</name>
    <name type="common">Marine diatom</name>
    <dbReference type="NCBI Taxonomy" id="159749"/>
    <lineage>
        <taxon>Eukaryota</taxon>
        <taxon>Sar</taxon>
        <taxon>Stramenopiles</taxon>
        <taxon>Ochrophyta</taxon>
        <taxon>Bacillariophyta</taxon>
        <taxon>Coscinodiscophyceae</taxon>
        <taxon>Thalassiosirophycidae</taxon>
        <taxon>Thalassiosirales</taxon>
        <taxon>Thalassiosiraceae</taxon>
        <taxon>Thalassiosira</taxon>
    </lineage>
</organism>
<dbReference type="InterPro" id="IPR050904">
    <property type="entry name" value="Adhesion/Biosynth-related"/>
</dbReference>
<feature type="domain" description="FAS1" evidence="3">
    <location>
        <begin position="157"/>
        <end position="294"/>
    </location>
</feature>
<dbReference type="InterPro" id="IPR000782">
    <property type="entry name" value="FAS1_domain"/>
</dbReference>
<evidence type="ECO:0000256" key="2">
    <source>
        <dbReference type="SAM" id="SignalP"/>
    </source>
</evidence>
<evidence type="ECO:0000259" key="3">
    <source>
        <dbReference type="PROSITE" id="PS50213"/>
    </source>
</evidence>
<dbReference type="Gene3D" id="2.30.180.10">
    <property type="entry name" value="FAS1 domain"/>
    <property type="match status" value="2"/>
</dbReference>
<dbReference type="Pfam" id="PF02469">
    <property type="entry name" value="Fasciclin"/>
    <property type="match status" value="2"/>
</dbReference>
<dbReference type="PANTHER" id="PTHR10900:SF77">
    <property type="entry name" value="FI19380P1"/>
    <property type="match status" value="1"/>
</dbReference>
<protein>
    <recommendedName>
        <fullName evidence="3">FAS1 domain-containing protein</fullName>
    </recommendedName>
</protein>
<sequence>MYRRRSALALLVAIAGAATGARDSVRGGRRETTGAALPDPARRRRGRRRTRRAAVPDYNNVAPQGLRLEDTPSEETGESDSCPFCAAGLDDPGRILPTSDEITCGELAEFTLMLRPTDRLCHTAMRAEYLCCTAQGPMEEASATSTEPASTAGTGCGTVYYTVASETEEFSTLVDAINASGLRGVFENNSTLTLFAPSNSAFENLPEDALRRYFDPVWRPQLRDLLLYHTLGSEVYSSDLSDGLEAPTVNFAEETVLFYLDPARVNDNSLILADDGLYDVEACNGVVHEVSEVLLPTSATSDIVDLVAASDDLSTLAAAVEAAGLAGTLKGEGPFTLFAPSDDAFAALPDNLALPLLDEETLVSILTYHLVPANALSTSLESSSLETVNGADVNITVSTDGITVNDASVIQANVIASNGIVHVIDAVLLPPEEPEASQTTESPPITLTTEEPEAELTTDSPAPVTEAPVTEAPVTEAAQTTAAVTDRPAAETTDAATDPATTTESTGAPVKTTEIAQAAQTTVGSTDPTVAETTVATDAEPATVTAATEAPKSTDAPASAEWGSGEHAIFAGKSSKEAKGGKEAKGKQAKLFKPAGTLDGPTETTESGKASKLFTPYILSKSKKSKSSKGLFAPHIGPNSEKEGKSSKGLFAKASDGHSMKQETGAEIAKPHSSISKSNKAPVDGMSIAAAGKATKQKPHAGGKATKDDAGMLSLR</sequence>
<feature type="domain" description="FAS1" evidence="3">
    <location>
        <begin position="300"/>
        <end position="428"/>
    </location>
</feature>
<dbReference type="GO" id="GO:0005615">
    <property type="term" value="C:extracellular space"/>
    <property type="evidence" value="ECO:0007669"/>
    <property type="project" value="TreeGrafter"/>
</dbReference>
<dbReference type="FunFam" id="2.30.180.10:FF:000032">
    <property type="entry name" value="Fasciclin domain-containing protein, putative"/>
    <property type="match status" value="2"/>
</dbReference>
<dbReference type="InterPro" id="IPR036378">
    <property type="entry name" value="FAS1_dom_sf"/>
</dbReference>
<proteinExistence type="predicted"/>
<feature type="signal peptide" evidence="2">
    <location>
        <begin position="1"/>
        <end position="20"/>
    </location>
</feature>
<keyword evidence="5" id="KW-1185">Reference proteome</keyword>
<keyword evidence="2" id="KW-0732">Signal</keyword>
<dbReference type="SUPFAM" id="SSF82153">
    <property type="entry name" value="FAS1 domain"/>
    <property type="match status" value="2"/>
</dbReference>
<gene>
    <name evidence="4" type="ORF">THAOC_06822</name>
</gene>
<feature type="region of interest" description="Disordered" evidence="1">
    <location>
        <begin position="536"/>
        <end position="561"/>
    </location>
</feature>
<feature type="chain" id="PRO_5003837496" description="FAS1 domain-containing protein" evidence="2">
    <location>
        <begin position="21"/>
        <end position="716"/>
    </location>
</feature>
<feature type="region of interest" description="Disordered" evidence="1">
    <location>
        <begin position="573"/>
        <end position="716"/>
    </location>
</feature>
<dbReference type="AlphaFoldDB" id="K0SZG8"/>
<evidence type="ECO:0000313" key="5">
    <source>
        <dbReference type="Proteomes" id="UP000266841"/>
    </source>
</evidence>
<evidence type="ECO:0000256" key="1">
    <source>
        <dbReference type="SAM" id="MobiDB-lite"/>
    </source>
</evidence>
<feature type="region of interest" description="Disordered" evidence="1">
    <location>
        <begin position="432"/>
        <end position="512"/>
    </location>
</feature>
<dbReference type="Proteomes" id="UP000266841">
    <property type="component" value="Unassembled WGS sequence"/>
</dbReference>
<dbReference type="OrthoDB" id="44517at2759"/>
<dbReference type="PANTHER" id="PTHR10900">
    <property type="entry name" value="PERIOSTIN-RELATED"/>
    <property type="match status" value="1"/>
</dbReference>
<dbReference type="SMART" id="SM00554">
    <property type="entry name" value="FAS1"/>
    <property type="match status" value="2"/>
</dbReference>
<feature type="compositionally biased region" description="Basic and acidic residues" evidence="1">
    <location>
        <begin position="574"/>
        <end position="586"/>
    </location>
</feature>
<dbReference type="eggNOG" id="KOG1437">
    <property type="taxonomic scope" value="Eukaryota"/>
</dbReference>
<name>K0SZG8_THAOC</name>
<reference evidence="4 5" key="1">
    <citation type="journal article" date="2012" name="Genome Biol.">
        <title>Genome and low-iron response of an oceanic diatom adapted to chronic iron limitation.</title>
        <authorList>
            <person name="Lommer M."/>
            <person name="Specht M."/>
            <person name="Roy A.S."/>
            <person name="Kraemer L."/>
            <person name="Andreson R."/>
            <person name="Gutowska M.A."/>
            <person name="Wolf J."/>
            <person name="Bergner S.V."/>
            <person name="Schilhabel M.B."/>
            <person name="Klostermeier U.C."/>
            <person name="Beiko R.G."/>
            <person name="Rosenstiel P."/>
            <person name="Hippler M."/>
            <person name="Laroche J."/>
        </authorList>
    </citation>
    <scope>NUCLEOTIDE SEQUENCE [LARGE SCALE GENOMIC DNA]</scope>
    <source>
        <strain evidence="4 5">CCMP1005</strain>
    </source>
</reference>
<feature type="compositionally biased region" description="Low complexity" evidence="1">
    <location>
        <begin position="439"/>
        <end position="449"/>
    </location>
</feature>
<dbReference type="EMBL" id="AGNL01006887">
    <property type="protein sequence ID" value="EJK71708.1"/>
    <property type="molecule type" value="Genomic_DNA"/>
</dbReference>